<accession>S3Z936</accession>
<reference evidence="1 2" key="1">
    <citation type="submission" date="2013-05" db="EMBL/GenBank/DDBJ databases">
        <title>The Genome Sequence of Bacteroides stercoris CC31F.</title>
        <authorList>
            <consortium name="The Broad Institute Genomics Platform"/>
            <person name="Earl A."/>
            <person name="Ward D."/>
            <person name="Feldgarden M."/>
            <person name="Gevers D."/>
            <person name="Oliphant K."/>
            <person name="Allen-Vercoe E."/>
            <person name="Walker B."/>
            <person name="Young S."/>
            <person name="Zeng Q."/>
            <person name="Gargeya S."/>
            <person name="Fitzgerald M."/>
            <person name="Haas B."/>
            <person name="Abouelleil A."/>
            <person name="Allen A.W."/>
            <person name="Alvarado L."/>
            <person name="Arachchi H.M."/>
            <person name="Berlin A.M."/>
            <person name="Chapman S.B."/>
            <person name="Gainer-Dewar J."/>
            <person name="Goldberg J."/>
            <person name="Griggs A."/>
            <person name="Gujja S."/>
            <person name="Hansen M."/>
            <person name="Howarth C."/>
            <person name="Imamovic A."/>
            <person name="Ireland A."/>
            <person name="Larimer J."/>
            <person name="McCowan C."/>
            <person name="Murphy C."/>
            <person name="Pearson M."/>
            <person name="Poon T.W."/>
            <person name="Priest M."/>
            <person name="Roberts A."/>
            <person name="Saif S."/>
            <person name="Shea T."/>
            <person name="Sisk P."/>
            <person name="Sykes S."/>
            <person name="Wortman J."/>
            <person name="Nusbaum C."/>
            <person name="Birren B."/>
        </authorList>
    </citation>
    <scope>NUCLEOTIDE SEQUENCE [LARGE SCALE GENOMIC DNA]</scope>
    <source>
        <strain evidence="1 2">CC31F</strain>
    </source>
</reference>
<dbReference type="EMBL" id="ATFP01000051">
    <property type="protein sequence ID" value="EPH17310.1"/>
    <property type="molecule type" value="Genomic_DNA"/>
</dbReference>
<comment type="caution">
    <text evidence="1">The sequence shown here is derived from an EMBL/GenBank/DDBJ whole genome shotgun (WGS) entry which is preliminary data.</text>
</comment>
<sequence>MQHTGHNYYFDRKYQISWSTAKKVLPLYQQFPPRLFTMRTRAELFLYTYGNIRETAPKYCRPNGNIEKQGNLI</sequence>
<evidence type="ECO:0000313" key="2">
    <source>
        <dbReference type="Proteomes" id="UP000014614"/>
    </source>
</evidence>
<name>S3Z936_BACSE</name>
<protein>
    <submittedName>
        <fullName evidence="1">Uncharacterized protein</fullName>
    </submittedName>
</protein>
<dbReference type="Proteomes" id="UP000014614">
    <property type="component" value="Unassembled WGS sequence"/>
</dbReference>
<dbReference type="AlphaFoldDB" id="S3Z936"/>
<proteinExistence type="predicted"/>
<evidence type="ECO:0000313" key="1">
    <source>
        <dbReference type="EMBL" id="EPH17310.1"/>
    </source>
</evidence>
<organism evidence="1 2">
    <name type="scientific">Bacteroides stercoris CC31F</name>
    <dbReference type="NCBI Taxonomy" id="1073351"/>
    <lineage>
        <taxon>Bacteria</taxon>
        <taxon>Pseudomonadati</taxon>
        <taxon>Bacteroidota</taxon>
        <taxon>Bacteroidia</taxon>
        <taxon>Bacteroidales</taxon>
        <taxon>Bacteroidaceae</taxon>
        <taxon>Bacteroides</taxon>
    </lineage>
</organism>
<dbReference type="HOGENOM" id="CLU_2696974_0_0_10"/>
<gene>
    <name evidence="1" type="ORF">HMPREF1181_03000</name>
</gene>